<name>A0A6G1SLM3_9ACAR</name>
<feature type="compositionally biased region" description="Low complexity" evidence="7">
    <location>
        <begin position="132"/>
        <end position="144"/>
    </location>
</feature>
<keyword evidence="3 8" id="KW-0812">Transmembrane</keyword>
<evidence type="ECO:0000259" key="9">
    <source>
        <dbReference type="PROSITE" id="PS50850"/>
    </source>
</evidence>
<keyword evidence="6 8" id="KW-0472">Membrane</keyword>
<feature type="transmembrane region" description="Helical" evidence="8">
    <location>
        <begin position="326"/>
        <end position="343"/>
    </location>
</feature>
<feature type="transmembrane region" description="Helical" evidence="8">
    <location>
        <begin position="505"/>
        <end position="524"/>
    </location>
</feature>
<dbReference type="GO" id="GO:0016020">
    <property type="term" value="C:membrane"/>
    <property type="evidence" value="ECO:0007669"/>
    <property type="project" value="UniProtKB-SubCell"/>
</dbReference>
<evidence type="ECO:0000256" key="1">
    <source>
        <dbReference type="ARBA" id="ARBA00004141"/>
    </source>
</evidence>
<dbReference type="SUPFAM" id="SSF103473">
    <property type="entry name" value="MFS general substrate transporter"/>
    <property type="match status" value="1"/>
</dbReference>
<feature type="transmembrane region" description="Helical" evidence="8">
    <location>
        <begin position="465"/>
        <end position="484"/>
    </location>
</feature>
<dbReference type="GO" id="GO:0006820">
    <property type="term" value="P:monoatomic anion transport"/>
    <property type="evidence" value="ECO:0007669"/>
    <property type="project" value="TreeGrafter"/>
</dbReference>
<dbReference type="FunFam" id="1.20.1250.20:FF:000003">
    <property type="entry name" value="Solute carrier family 17 member 3"/>
    <property type="match status" value="1"/>
</dbReference>
<dbReference type="InterPro" id="IPR011701">
    <property type="entry name" value="MFS"/>
</dbReference>
<feature type="transmembrane region" description="Helical" evidence="8">
    <location>
        <begin position="428"/>
        <end position="453"/>
    </location>
</feature>
<evidence type="ECO:0000256" key="8">
    <source>
        <dbReference type="SAM" id="Phobius"/>
    </source>
</evidence>
<feature type="transmembrane region" description="Helical" evidence="8">
    <location>
        <begin position="530"/>
        <end position="552"/>
    </location>
</feature>
<comment type="subcellular location">
    <subcellularLocation>
        <location evidence="1">Membrane</location>
        <topology evidence="1">Multi-pass membrane protein</topology>
    </subcellularLocation>
</comment>
<reference evidence="10" key="1">
    <citation type="submission" date="2018-10" db="EMBL/GenBank/DDBJ databases">
        <title>Transcriptome assembly of Aceria tosichella (Wheat curl mite) Type 2.</title>
        <authorList>
            <person name="Scully E.D."/>
            <person name="Geib S.M."/>
            <person name="Palmer N.A."/>
            <person name="Gupta A.K."/>
            <person name="Sarath G."/>
            <person name="Tatineni S."/>
        </authorList>
    </citation>
    <scope>NUCLEOTIDE SEQUENCE</scope>
    <source>
        <strain evidence="10">LincolnNE</strain>
    </source>
</reference>
<evidence type="ECO:0000256" key="4">
    <source>
        <dbReference type="ARBA" id="ARBA00022847"/>
    </source>
</evidence>
<accession>A0A6G1SLM3</accession>
<feature type="transmembrane region" description="Helical" evidence="8">
    <location>
        <begin position="257"/>
        <end position="280"/>
    </location>
</feature>
<feature type="transmembrane region" description="Helical" evidence="8">
    <location>
        <begin position="21"/>
        <end position="38"/>
    </location>
</feature>
<keyword evidence="2" id="KW-0813">Transport</keyword>
<dbReference type="InterPro" id="IPR050382">
    <property type="entry name" value="MFS_Na/Anion_cotransporter"/>
</dbReference>
<evidence type="ECO:0000256" key="3">
    <source>
        <dbReference type="ARBA" id="ARBA00022692"/>
    </source>
</evidence>
<protein>
    <submittedName>
        <fullName evidence="10">Sialin</fullName>
    </submittedName>
</protein>
<dbReference type="PANTHER" id="PTHR11662:SF399">
    <property type="entry name" value="FI19708P1-RELATED"/>
    <property type="match status" value="1"/>
</dbReference>
<dbReference type="AlphaFoldDB" id="A0A6G1SLM3"/>
<dbReference type="InterPro" id="IPR036259">
    <property type="entry name" value="MFS_trans_sf"/>
</dbReference>
<proteinExistence type="predicted"/>
<feature type="region of interest" description="Disordered" evidence="7">
    <location>
        <begin position="654"/>
        <end position="685"/>
    </location>
</feature>
<dbReference type="Pfam" id="PF07690">
    <property type="entry name" value="MFS_1"/>
    <property type="match status" value="1"/>
</dbReference>
<sequence length="685" mass="75564">MDFHYVERDRPKKASFIKVRLMIAVLATLCPVVCYISRQNLPFAIVSMVDEPITGSTTTNEHLKQHQDAGRQDGPVITNKSPIVPDSIMGDDLGLLADQDNNNNRNHNKEPATFDLRNSRRLNGTYGLNIKTTSTTTSPTTTSSALKPPFNSNNNEAGQSSSVVDLKDTCPEPVITDESGKTVTLAKTKTYGPKYSWTQDDKGYLLGAFFYTYVIFQIPGARLAERVGAKWILATASLGSAVLSFVAPWAAGIHVHLFSLVRLLMGMFQAALYPACFTLYSKWLPPNERSQGLPLLCVGAYVGSIIASGLTGYFSEQERFGWEYSFYVPGVLCLLWSVAWIWYGSNEPRDHKYISIEELQSIEMRMEISSLQLDRANQRGHNNQRSSSIEGLERGAVDMDTRASATSLSNGAAKKDISWMKLVKSQSIWAMMAAFFASNWSFTIVLLLMPTYLNNILRVSPMQNGIINSIIYVIYCICSPLVGAGSTMMVETRACGFTRLGIRKLFQGTALLGQAVCFVAIAWIGCDGAFVFAILYIQIVFFSLVNGGEVQLPSEISVDFSGTIYAIGNCVGSSTGFIVPFVFSQIVTDPYSRSHWDTYFYTAAVITALGATIFLIFGQNKMQDFSLDVDDPQLDFSKFGGLVGAKGSSFNLDSCKRRGQRQQQQPPQPAPIIRSLPPFETSAER</sequence>
<keyword evidence="4" id="KW-0769">Symport</keyword>
<dbReference type="EMBL" id="GGYP01006614">
    <property type="protein sequence ID" value="MDE51385.1"/>
    <property type="molecule type" value="Transcribed_RNA"/>
</dbReference>
<gene>
    <name evidence="10" type="primary">SLC17A5_2</name>
    <name evidence="10" type="ORF">g.19417</name>
</gene>
<keyword evidence="5 8" id="KW-1133">Transmembrane helix</keyword>
<evidence type="ECO:0000256" key="7">
    <source>
        <dbReference type="SAM" id="MobiDB-lite"/>
    </source>
</evidence>
<feature type="compositionally biased region" description="Polar residues" evidence="7">
    <location>
        <begin position="150"/>
        <end position="162"/>
    </location>
</feature>
<dbReference type="GO" id="GO:0015293">
    <property type="term" value="F:symporter activity"/>
    <property type="evidence" value="ECO:0007669"/>
    <property type="project" value="UniProtKB-KW"/>
</dbReference>
<feature type="compositionally biased region" description="Basic and acidic residues" evidence="7">
    <location>
        <begin position="61"/>
        <end position="71"/>
    </location>
</feature>
<dbReference type="PANTHER" id="PTHR11662">
    <property type="entry name" value="SOLUTE CARRIER FAMILY 17"/>
    <property type="match status" value="1"/>
</dbReference>
<feature type="transmembrane region" description="Helical" evidence="8">
    <location>
        <begin position="564"/>
        <end position="587"/>
    </location>
</feature>
<feature type="domain" description="Major facilitator superfamily (MFS) profile" evidence="9">
    <location>
        <begin position="146"/>
        <end position="622"/>
    </location>
</feature>
<organism evidence="10">
    <name type="scientific">Aceria tosichella</name>
    <name type="common">wheat curl mite</name>
    <dbReference type="NCBI Taxonomy" id="561515"/>
    <lineage>
        <taxon>Eukaryota</taxon>
        <taxon>Metazoa</taxon>
        <taxon>Ecdysozoa</taxon>
        <taxon>Arthropoda</taxon>
        <taxon>Chelicerata</taxon>
        <taxon>Arachnida</taxon>
        <taxon>Acari</taxon>
        <taxon>Acariformes</taxon>
        <taxon>Trombidiformes</taxon>
        <taxon>Prostigmata</taxon>
        <taxon>Eupodina</taxon>
        <taxon>Eriophyoidea</taxon>
        <taxon>Eriophyidae</taxon>
        <taxon>Eriophyinae</taxon>
        <taxon>Aceriini</taxon>
        <taxon>Aceria</taxon>
    </lineage>
</organism>
<dbReference type="InterPro" id="IPR020846">
    <property type="entry name" value="MFS_dom"/>
</dbReference>
<evidence type="ECO:0000313" key="10">
    <source>
        <dbReference type="EMBL" id="MDE51385.1"/>
    </source>
</evidence>
<dbReference type="PROSITE" id="PS50850">
    <property type="entry name" value="MFS"/>
    <property type="match status" value="1"/>
</dbReference>
<evidence type="ECO:0000256" key="6">
    <source>
        <dbReference type="ARBA" id="ARBA00023136"/>
    </source>
</evidence>
<feature type="region of interest" description="Disordered" evidence="7">
    <location>
        <begin position="58"/>
        <end position="162"/>
    </location>
</feature>
<dbReference type="Gene3D" id="1.20.1250.20">
    <property type="entry name" value="MFS general substrate transporter like domains"/>
    <property type="match status" value="2"/>
</dbReference>
<evidence type="ECO:0000256" key="2">
    <source>
        <dbReference type="ARBA" id="ARBA00022448"/>
    </source>
</evidence>
<feature type="transmembrane region" description="Helical" evidence="8">
    <location>
        <begin position="599"/>
        <end position="617"/>
    </location>
</feature>
<evidence type="ECO:0000256" key="5">
    <source>
        <dbReference type="ARBA" id="ARBA00022989"/>
    </source>
</evidence>
<feature type="transmembrane region" description="Helical" evidence="8">
    <location>
        <begin position="292"/>
        <end position="314"/>
    </location>
</feature>
<feature type="transmembrane region" description="Helical" evidence="8">
    <location>
        <begin position="231"/>
        <end position="251"/>
    </location>
</feature>